<dbReference type="RefSeq" id="WP_183322423.1">
    <property type="nucleotide sequence ID" value="NZ_JACHVQ010000004.1"/>
</dbReference>
<sequence length="422" mass="44718">MASVDDQLFGQTYQQILSSVLGGEKENFQLIYPYLDWWWPTAPSGQIAAPALSLLNSVPQWSAVGQFDPSGATLLNCYQQTLQHVNPTIPPDQQQAVTNAHNLLVAAQNQYQNDLTARNQAWAQAKSSNPPDAPALVFADWALQSGWTGTLAEDTKATAVAQRNYAQAFGQQSPELTQALAAATQPANVTPITAGWTAVNQGDGTLVPAPAFSMSTSSGQDWVNLLSQGGGNQVTIKVGQGQGSYDFSKSWAGGNASYDAFFWGVDADGSWEKWDLDESDASVSATISLTATKVLTAPGAWYNGGYLKTLAGGGSFYSPWTSTGGSSPIFGEGGLLPLQVVGLVAGYQPSYEITMSANTYTQHYQKYEASAGIRIGPFRFGGSGGHESNTIERADSTTSFKGKSTATYPFLMGIITAQPGIS</sequence>
<dbReference type="AlphaFoldDB" id="A0A839N9Q7"/>
<gene>
    <name evidence="1" type="ORF">FHU39_003993</name>
</gene>
<name>A0A839N9Q7_9MICO</name>
<evidence type="ECO:0000313" key="1">
    <source>
        <dbReference type="EMBL" id="MBB2893957.1"/>
    </source>
</evidence>
<proteinExistence type="predicted"/>
<keyword evidence="2" id="KW-1185">Reference proteome</keyword>
<accession>A0A839N9Q7</accession>
<comment type="caution">
    <text evidence="1">The sequence shown here is derived from an EMBL/GenBank/DDBJ whole genome shotgun (WGS) entry which is preliminary data.</text>
</comment>
<dbReference type="EMBL" id="JACHVQ010000004">
    <property type="protein sequence ID" value="MBB2893957.1"/>
    <property type="molecule type" value="Genomic_DNA"/>
</dbReference>
<organism evidence="1 2">
    <name type="scientific">Flexivirga oryzae</name>
    <dbReference type="NCBI Taxonomy" id="1794944"/>
    <lineage>
        <taxon>Bacteria</taxon>
        <taxon>Bacillati</taxon>
        <taxon>Actinomycetota</taxon>
        <taxon>Actinomycetes</taxon>
        <taxon>Micrococcales</taxon>
        <taxon>Dermacoccaceae</taxon>
        <taxon>Flexivirga</taxon>
    </lineage>
</organism>
<protein>
    <submittedName>
        <fullName evidence="1">Uncharacterized protein</fullName>
    </submittedName>
</protein>
<dbReference type="Proteomes" id="UP000559182">
    <property type="component" value="Unassembled WGS sequence"/>
</dbReference>
<reference evidence="1 2" key="1">
    <citation type="submission" date="2020-08" db="EMBL/GenBank/DDBJ databases">
        <title>Sequencing the genomes of 1000 actinobacteria strains.</title>
        <authorList>
            <person name="Klenk H.-P."/>
        </authorList>
    </citation>
    <scope>NUCLEOTIDE SEQUENCE [LARGE SCALE GENOMIC DNA]</scope>
    <source>
        <strain evidence="1 2">DSM 105369</strain>
    </source>
</reference>
<evidence type="ECO:0000313" key="2">
    <source>
        <dbReference type="Proteomes" id="UP000559182"/>
    </source>
</evidence>